<keyword evidence="1" id="KW-0378">Hydrolase</keyword>
<dbReference type="InterPro" id="IPR036412">
    <property type="entry name" value="HAD-like_sf"/>
</dbReference>
<dbReference type="NCBIfam" id="TIGR01484">
    <property type="entry name" value="HAD-SF-IIB"/>
    <property type="match status" value="1"/>
</dbReference>
<dbReference type="SFLD" id="SFLDS00003">
    <property type="entry name" value="Haloacid_Dehalogenase"/>
    <property type="match status" value="1"/>
</dbReference>
<dbReference type="InterPro" id="IPR023214">
    <property type="entry name" value="HAD_sf"/>
</dbReference>
<dbReference type="SUPFAM" id="SSF56784">
    <property type="entry name" value="HAD-like"/>
    <property type="match status" value="1"/>
</dbReference>
<name>A0ABT2TS16_9FIRM</name>
<reference evidence="1 2" key="1">
    <citation type="journal article" date="2021" name="ISME Commun">
        <title>Automated analysis of genomic sequences facilitates high-throughput and comprehensive description of bacteria.</title>
        <authorList>
            <person name="Hitch T.C.A."/>
        </authorList>
    </citation>
    <scope>NUCLEOTIDE SEQUENCE [LARGE SCALE GENOMIC DNA]</scope>
    <source>
        <strain evidence="1 2">Sanger_23</strain>
    </source>
</reference>
<organism evidence="1 2">
    <name type="scientific">Blautia ammoniilytica</name>
    <dbReference type="NCBI Taxonomy" id="2981782"/>
    <lineage>
        <taxon>Bacteria</taxon>
        <taxon>Bacillati</taxon>
        <taxon>Bacillota</taxon>
        <taxon>Clostridia</taxon>
        <taxon>Lachnospirales</taxon>
        <taxon>Lachnospiraceae</taxon>
        <taxon>Blautia</taxon>
    </lineage>
</organism>
<dbReference type="InterPro" id="IPR000150">
    <property type="entry name" value="Cof"/>
</dbReference>
<dbReference type="EMBL" id="JAOQJL010000004">
    <property type="protein sequence ID" value="MCU6764431.1"/>
    <property type="molecule type" value="Genomic_DNA"/>
</dbReference>
<dbReference type="PANTHER" id="PTHR10000:SF8">
    <property type="entry name" value="HAD SUPERFAMILY HYDROLASE-LIKE, TYPE 3"/>
    <property type="match status" value="1"/>
</dbReference>
<dbReference type="SFLD" id="SFLDG01140">
    <property type="entry name" value="C2.B:_Phosphomannomutase_and_P"/>
    <property type="match status" value="1"/>
</dbReference>
<dbReference type="GO" id="GO:0016787">
    <property type="term" value="F:hydrolase activity"/>
    <property type="evidence" value="ECO:0007669"/>
    <property type="project" value="UniProtKB-KW"/>
</dbReference>
<dbReference type="Proteomes" id="UP001652409">
    <property type="component" value="Unassembled WGS sequence"/>
</dbReference>
<dbReference type="PANTHER" id="PTHR10000">
    <property type="entry name" value="PHOSPHOSERINE PHOSPHATASE"/>
    <property type="match status" value="1"/>
</dbReference>
<proteinExistence type="predicted"/>
<evidence type="ECO:0000313" key="2">
    <source>
        <dbReference type="Proteomes" id="UP001652409"/>
    </source>
</evidence>
<dbReference type="InterPro" id="IPR006379">
    <property type="entry name" value="HAD-SF_hydro_IIB"/>
</dbReference>
<evidence type="ECO:0000313" key="1">
    <source>
        <dbReference type="EMBL" id="MCU6764431.1"/>
    </source>
</evidence>
<comment type="caution">
    <text evidence="1">The sequence shown here is derived from an EMBL/GenBank/DDBJ whole genome shotgun (WGS) entry which is preliminary data.</text>
</comment>
<sequence length="273" mass="30811">MIKLIASDLDGTLLLNGAQDLPEEMFDLIPRLKKAGILFAAASGRQYANMRRLFAPVVSDMAFICENGALVVKDDKILYQEIFDSDLMKDIIQAVNEKEGAEYSCSTKDFYYIQPKTEEYYNLLKNVVKCDCKVIKGVEEITLPCLKMAVYEPAGVTDECIKYWQNRFSDRCKVVTSGTVWIDFIPFQTNKAIGLRTLQDMYGIAADECIAFGDEYNDIEMLQAVKYSFAMTHSKPGVRASADFEAEREEPVLEAILQSEGNIEKIPLTPARR</sequence>
<protein>
    <submittedName>
        <fullName evidence="1">HAD family hydrolase</fullName>
    </submittedName>
</protein>
<dbReference type="NCBIfam" id="TIGR00099">
    <property type="entry name" value="Cof-subfamily"/>
    <property type="match status" value="1"/>
</dbReference>
<dbReference type="Gene3D" id="3.40.50.1000">
    <property type="entry name" value="HAD superfamily/HAD-like"/>
    <property type="match status" value="1"/>
</dbReference>
<gene>
    <name evidence="1" type="ORF">OCV61_03285</name>
</gene>
<dbReference type="Gene3D" id="3.30.1240.10">
    <property type="match status" value="1"/>
</dbReference>
<keyword evidence="2" id="KW-1185">Reference proteome</keyword>
<dbReference type="RefSeq" id="WP_158420658.1">
    <property type="nucleotide sequence ID" value="NZ_JAOQJL010000004.1"/>
</dbReference>
<dbReference type="Pfam" id="PF08282">
    <property type="entry name" value="Hydrolase_3"/>
    <property type="match status" value="1"/>
</dbReference>
<accession>A0ABT2TS16</accession>